<sequence length="189" mass="20843">MKFNWRVLVTLLLVVFGIAATYNLLTRGKVNTTVTSTGGLPDYVLSDFELVALDATGQEAFTVRAPSLVRDELDQHLDLKTPVFRIPPSAKGGYAVWDVISETAWVGSDNQEIRLRGKVVANTKTRDGKLLKVSTEQLNVFPEKQLAVAPVLATVNQPGLTITGQNGLEAEMQTQRVTFRTMRAHYNGR</sequence>
<keyword evidence="1" id="KW-1003">Cell membrane</keyword>
<protein>
    <submittedName>
        <fullName evidence="6">LPS export ABC transporter periplasmic protein LptC</fullName>
    </submittedName>
</protein>
<dbReference type="Proteomes" id="UP001356170">
    <property type="component" value="Unassembled WGS sequence"/>
</dbReference>
<keyword evidence="4" id="KW-1133">Transmembrane helix</keyword>
<accession>A0ABU7V0L8</accession>
<dbReference type="RefSeq" id="WP_331703594.1">
    <property type="nucleotide sequence ID" value="NZ_JAZHBO010000001.1"/>
</dbReference>
<evidence type="ECO:0000256" key="4">
    <source>
        <dbReference type="ARBA" id="ARBA00022989"/>
    </source>
</evidence>
<gene>
    <name evidence="6" type="primary">lptC</name>
    <name evidence="6" type="ORF">V3390_04970</name>
</gene>
<keyword evidence="7" id="KW-1185">Reference proteome</keyword>
<dbReference type="PANTHER" id="PTHR37481:SF1">
    <property type="entry name" value="LIPOPOLYSACCHARIDE EXPORT SYSTEM PROTEIN LPTC"/>
    <property type="match status" value="1"/>
</dbReference>
<dbReference type="Pfam" id="PF06835">
    <property type="entry name" value="LptC"/>
    <property type="match status" value="1"/>
</dbReference>
<evidence type="ECO:0000256" key="1">
    <source>
        <dbReference type="ARBA" id="ARBA00022475"/>
    </source>
</evidence>
<proteinExistence type="predicted"/>
<evidence type="ECO:0000313" key="6">
    <source>
        <dbReference type="EMBL" id="MEF2155586.1"/>
    </source>
</evidence>
<comment type="caution">
    <text evidence="6">The sequence shown here is derived from an EMBL/GenBank/DDBJ whole genome shotgun (WGS) entry which is preliminary data.</text>
</comment>
<organism evidence="6 7">
    <name type="scientific">Aquilutibacter rugosus</name>
    <dbReference type="NCBI Taxonomy" id="3115820"/>
    <lineage>
        <taxon>Bacteria</taxon>
        <taxon>Pseudomonadati</taxon>
        <taxon>Pseudomonadota</taxon>
        <taxon>Gammaproteobacteria</taxon>
        <taxon>Lysobacterales</taxon>
        <taxon>Lysobacteraceae</taxon>
        <taxon>Aquilutibacter</taxon>
    </lineage>
</organism>
<dbReference type="Gene3D" id="2.60.450.10">
    <property type="entry name" value="Lipopolysaccharide (LPS) transport protein A like domain"/>
    <property type="match status" value="1"/>
</dbReference>
<name>A0ABU7V0L8_9GAMM</name>
<dbReference type="InterPro" id="IPR026265">
    <property type="entry name" value="LptC"/>
</dbReference>
<keyword evidence="2" id="KW-0997">Cell inner membrane</keyword>
<dbReference type="NCBIfam" id="TIGR04409">
    <property type="entry name" value="LptC_YrbK"/>
    <property type="match status" value="1"/>
</dbReference>
<dbReference type="InterPro" id="IPR052363">
    <property type="entry name" value="LPS_export_LptC"/>
</dbReference>
<dbReference type="PANTHER" id="PTHR37481">
    <property type="entry name" value="LIPOPOLYSACCHARIDE EXPORT SYSTEM PROTEIN LPTC"/>
    <property type="match status" value="1"/>
</dbReference>
<evidence type="ECO:0000256" key="2">
    <source>
        <dbReference type="ARBA" id="ARBA00022519"/>
    </source>
</evidence>
<keyword evidence="3" id="KW-0812">Transmembrane</keyword>
<reference evidence="6 7" key="1">
    <citation type="submission" date="2024-01" db="EMBL/GenBank/DDBJ databases">
        <title>Novel species of the genus Luteimonas isolated from rivers.</title>
        <authorList>
            <person name="Lu H."/>
        </authorList>
    </citation>
    <scope>NUCLEOTIDE SEQUENCE [LARGE SCALE GENOMIC DNA]</scope>
    <source>
        <strain evidence="6 7">FXH3W</strain>
    </source>
</reference>
<dbReference type="EMBL" id="JAZHBO010000001">
    <property type="protein sequence ID" value="MEF2155586.1"/>
    <property type="molecule type" value="Genomic_DNA"/>
</dbReference>
<keyword evidence="5" id="KW-0472">Membrane</keyword>
<evidence type="ECO:0000256" key="5">
    <source>
        <dbReference type="ARBA" id="ARBA00023136"/>
    </source>
</evidence>
<evidence type="ECO:0000313" key="7">
    <source>
        <dbReference type="Proteomes" id="UP001356170"/>
    </source>
</evidence>
<evidence type="ECO:0000256" key="3">
    <source>
        <dbReference type="ARBA" id="ARBA00022692"/>
    </source>
</evidence>
<dbReference type="InterPro" id="IPR010664">
    <property type="entry name" value="LipoPS_assembly_LptC-rel"/>
</dbReference>